<evidence type="ECO:0000259" key="10">
    <source>
        <dbReference type="PROSITE" id="PS50893"/>
    </source>
</evidence>
<comment type="similarity">
    <text evidence="1">Belongs to the ABC transporter superfamily.</text>
</comment>
<feature type="domain" description="ABC transporter" evidence="10">
    <location>
        <begin position="1"/>
        <end position="235"/>
    </location>
</feature>
<dbReference type="CDD" id="cd03215">
    <property type="entry name" value="ABC_Carb_Monos_II"/>
    <property type="match status" value="1"/>
</dbReference>
<feature type="domain" description="ABC transporter" evidence="10">
    <location>
        <begin position="248"/>
        <end position="492"/>
    </location>
</feature>
<keyword evidence="3" id="KW-1003">Cell membrane</keyword>
<evidence type="ECO:0000256" key="5">
    <source>
        <dbReference type="ARBA" id="ARBA00022737"/>
    </source>
</evidence>
<evidence type="ECO:0000256" key="6">
    <source>
        <dbReference type="ARBA" id="ARBA00022741"/>
    </source>
</evidence>
<dbReference type="InterPro" id="IPR027417">
    <property type="entry name" value="P-loop_NTPase"/>
</dbReference>
<dbReference type="Gene3D" id="3.40.50.300">
    <property type="entry name" value="P-loop containing nucleotide triphosphate hydrolases"/>
    <property type="match status" value="2"/>
</dbReference>
<keyword evidence="12" id="KW-1185">Reference proteome</keyword>
<evidence type="ECO:0000256" key="1">
    <source>
        <dbReference type="ARBA" id="ARBA00005417"/>
    </source>
</evidence>
<evidence type="ECO:0000256" key="2">
    <source>
        <dbReference type="ARBA" id="ARBA00022448"/>
    </source>
</evidence>
<keyword evidence="6" id="KW-0547">Nucleotide-binding</keyword>
<dbReference type="Pfam" id="PF00005">
    <property type="entry name" value="ABC_tran"/>
    <property type="match status" value="2"/>
</dbReference>
<evidence type="ECO:0000256" key="3">
    <source>
        <dbReference type="ARBA" id="ARBA00022475"/>
    </source>
</evidence>
<keyword evidence="7 11" id="KW-0067">ATP-binding</keyword>
<keyword evidence="9" id="KW-0472">Membrane</keyword>
<keyword evidence="2" id="KW-0813">Transport</keyword>
<gene>
    <name evidence="11" type="ORF">OF122_01760</name>
</gene>
<dbReference type="InterPro" id="IPR003593">
    <property type="entry name" value="AAA+_ATPase"/>
</dbReference>
<evidence type="ECO:0000313" key="11">
    <source>
        <dbReference type="EMBL" id="UYQ74189.1"/>
    </source>
</evidence>
<dbReference type="SMART" id="SM00382">
    <property type="entry name" value="AAA"/>
    <property type="match status" value="2"/>
</dbReference>
<evidence type="ECO:0000256" key="7">
    <source>
        <dbReference type="ARBA" id="ARBA00022840"/>
    </source>
</evidence>
<dbReference type="GO" id="GO:0005524">
    <property type="term" value="F:ATP binding"/>
    <property type="evidence" value="ECO:0007669"/>
    <property type="project" value="UniProtKB-KW"/>
</dbReference>
<proteinExistence type="inferred from homology"/>
<dbReference type="Proteomes" id="UP001163882">
    <property type="component" value="Chromosome"/>
</dbReference>
<dbReference type="PANTHER" id="PTHR43790">
    <property type="entry name" value="CARBOHYDRATE TRANSPORT ATP-BINDING PROTEIN MG119-RELATED"/>
    <property type="match status" value="1"/>
</dbReference>
<accession>A0ABY6IUR7</accession>
<evidence type="ECO:0000256" key="8">
    <source>
        <dbReference type="ARBA" id="ARBA00022967"/>
    </source>
</evidence>
<dbReference type="PROSITE" id="PS50893">
    <property type="entry name" value="ABC_TRANSPORTER_2"/>
    <property type="match status" value="2"/>
</dbReference>
<sequence>MDAISKRFGGVHALREVSLSVRYGEIHALLGENGAGKSTILKILRGVQAPDSGNIVIKGETFERLSPQVARQKGIGMIFQEMSLVPTLNVAQNVFLASEPLTPAGLIDDRAMERSSAQIFDSMGVSVDPAAIVADLSTGQQQLTEIAKALSQNADVLVLDEPTSALTAGEVDILFDLLRRLKAEGKAIIYVSHRMDEIFRIADHATVLRDGRLIDSRPIADYTLASLIADIMGKETRDLSEFATNSTAQDEVILKVENLSSKLRRGGDVSFSLRRGEVLGIAGLLGAGRSRLARMLFGLEPIASGTITLRGQTVAIGSARHATELGLALVPEDRRRQGLVLTHSIQDNIELPILKRLGSTPFVDRLKSRNTTDDLIKRLAIKTSSREAAANSLSGGNQQKIVIGKWLATDPDILIMDEPTAGIDIGSKGEVLRLVRALAAEGKSIIFISSELAELAAVSDRIAVMSDGRLVETIDKTELLTGDASQLRAEQRLQLIVQRGGTND</sequence>
<protein>
    <submittedName>
        <fullName evidence="11">Sugar ABC transporter ATP-binding protein</fullName>
    </submittedName>
</protein>
<dbReference type="InterPro" id="IPR050107">
    <property type="entry name" value="ABC_carbohydrate_import_ATPase"/>
</dbReference>
<dbReference type="SUPFAM" id="SSF52540">
    <property type="entry name" value="P-loop containing nucleoside triphosphate hydrolases"/>
    <property type="match status" value="2"/>
</dbReference>
<dbReference type="EMBL" id="CP107716">
    <property type="protein sequence ID" value="UYQ74189.1"/>
    <property type="molecule type" value="Genomic_DNA"/>
</dbReference>
<evidence type="ECO:0000256" key="9">
    <source>
        <dbReference type="ARBA" id="ARBA00023136"/>
    </source>
</evidence>
<reference evidence="11" key="1">
    <citation type="submission" date="2022-10" db="EMBL/GenBank/DDBJ databases">
        <title>YIM 151497 complete genome.</title>
        <authorList>
            <person name="Chen X."/>
        </authorList>
    </citation>
    <scope>NUCLEOTIDE SEQUENCE</scope>
    <source>
        <strain evidence="11">YIM 151497</strain>
    </source>
</reference>
<evidence type="ECO:0000313" key="12">
    <source>
        <dbReference type="Proteomes" id="UP001163882"/>
    </source>
</evidence>
<dbReference type="InterPro" id="IPR003439">
    <property type="entry name" value="ABC_transporter-like_ATP-bd"/>
</dbReference>
<dbReference type="CDD" id="cd03216">
    <property type="entry name" value="ABC_Carb_Monos_I"/>
    <property type="match status" value="1"/>
</dbReference>
<keyword evidence="8" id="KW-1278">Translocase</keyword>
<evidence type="ECO:0000256" key="4">
    <source>
        <dbReference type="ARBA" id="ARBA00022597"/>
    </source>
</evidence>
<keyword evidence="4" id="KW-0762">Sugar transport</keyword>
<keyword evidence="5" id="KW-0677">Repeat</keyword>
<dbReference type="InterPro" id="IPR017871">
    <property type="entry name" value="ABC_transporter-like_CS"/>
</dbReference>
<organism evidence="11 12">
    <name type="scientific">Pelagibacterium flavum</name>
    <dbReference type="NCBI Taxonomy" id="2984530"/>
    <lineage>
        <taxon>Bacteria</taxon>
        <taxon>Pseudomonadati</taxon>
        <taxon>Pseudomonadota</taxon>
        <taxon>Alphaproteobacteria</taxon>
        <taxon>Hyphomicrobiales</taxon>
        <taxon>Devosiaceae</taxon>
        <taxon>Pelagibacterium</taxon>
    </lineage>
</organism>
<dbReference type="PROSITE" id="PS00211">
    <property type="entry name" value="ABC_TRANSPORTER_1"/>
    <property type="match status" value="1"/>
</dbReference>
<dbReference type="PANTHER" id="PTHR43790:SF3">
    <property type="entry name" value="D-ALLOSE IMPORT ATP-BINDING PROTEIN ALSA-RELATED"/>
    <property type="match status" value="1"/>
</dbReference>
<name>A0ABY6IUR7_9HYPH</name>